<proteinExistence type="predicted"/>
<accession>A0A915JW95</accession>
<keyword evidence="2" id="KW-1185">Reference proteome</keyword>
<protein>
    <submittedName>
        <fullName evidence="3">Uncharacterized protein</fullName>
    </submittedName>
</protein>
<sequence length="77" mass="8470">MMDFITAKPIYRKERPSALWESQKTPQPSSEASEKMNLSSGEGAAAPHPPVSATAMKKKFLSEVNMPCITLRYDLAA</sequence>
<evidence type="ECO:0000313" key="2">
    <source>
        <dbReference type="Proteomes" id="UP000887565"/>
    </source>
</evidence>
<feature type="compositionally biased region" description="Polar residues" evidence="1">
    <location>
        <begin position="20"/>
        <end position="40"/>
    </location>
</feature>
<name>A0A915JW95_ROMCU</name>
<evidence type="ECO:0000313" key="3">
    <source>
        <dbReference type="WBParaSite" id="nRc.2.0.1.t30007-RA"/>
    </source>
</evidence>
<organism evidence="2 3">
    <name type="scientific">Romanomermis culicivorax</name>
    <name type="common">Nematode worm</name>
    <dbReference type="NCBI Taxonomy" id="13658"/>
    <lineage>
        <taxon>Eukaryota</taxon>
        <taxon>Metazoa</taxon>
        <taxon>Ecdysozoa</taxon>
        <taxon>Nematoda</taxon>
        <taxon>Enoplea</taxon>
        <taxon>Dorylaimia</taxon>
        <taxon>Mermithida</taxon>
        <taxon>Mermithoidea</taxon>
        <taxon>Mermithidae</taxon>
        <taxon>Romanomermis</taxon>
    </lineage>
</organism>
<evidence type="ECO:0000256" key="1">
    <source>
        <dbReference type="SAM" id="MobiDB-lite"/>
    </source>
</evidence>
<feature type="region of interest" description="Disordered" evidence="1">
    <location>
        <begin position="15"/>
        <end position="51"/>
    </location>
</feature>
<dbReference type="AlphaFoldDB" id="A0A915JW95"/>
<reference evidence="3" key="1">
    <citation type="submission" date="2022-11" db="UniProtKB">
        <authorList>
            <consortium name="WormBaseParasite"/>
        </authorList>
    </citation>
    <scope>IDENTIFICATION</scope>
</reference>
<dbReference type="Proteomes" id="UP000887565">
    <property type="component" value="Unplaced"/>
</dbReference>
<dbReference type="WBParaSite" id="nRc.2.0.1.t30007-RA">
    <property type="protein sequence ID" value="nRc.2.0.1.t30007-RA"/>
    <property type="gene ID" value="nRc.2.0.1.g30007"/>
</dbReference>